<protein>
    <submittedName>
        <fullName evidence="1">Uncharacterized protein</fullName>
    </submittedName>
</protein>
<dbReference type="AlphaFoldDB" id="A0AAD7NTP2"/>
<evidence type="ECO:0000313" key="1">
    <source>
        <dbReference type="EMBL" id="KAJ7774473.1"/>
    </source>
</evidence>
<proteinExistence type="predicted"/>
<comment type="caution">
    <text evidence="1">The sequence shown here is derived from an EMBL/GenBank/DDBJ whole genome shotgun (WGS) entry which is preliminary data.</text>
</comment>
<accession>A0AAD7NTP2</accession>
<evidence type="ECO:0000313" key="2">
    <source>
        <dbReference type="Proteomes" id="UP001215280"/>
    </source>
</evidence>
<organism evidence="1 2">
    <name type="scientific">Mycena maculata</name>
    <dbReference type="NCBI Taxonomy" id="230809"/>
    <lineage>
        <taxon>Eukaryota</taxon>
        <taxon>Fungi</taxon>
        <taxon>Dikarya</taxon>
        <taxon>Basidiomycota</taxon>
        <taxon>Agaricomycotina</taxon>
        <taxon>Agaricomycetes</taxon>
        <taxon>Agaricomycetidae</taxon>
        <taxon>Agaricales</taxon>
        <taxon>Marasmiineae</taxon>
        <taxon>Mycenaceae</taxon>
        <taxon>Mycena</taxon>
    </lineage>
</organism>
<gene>
    <name evidence="1" type="ORF">DFH07DRAFT_952173</name>
</gene>
<reference evidence="1" key="1">
    <citation type="submission" date="2023-03" db="EMBL/GenBank/DDBJ databases">
        <title>Massive genome expansion in bonnet fungi (Mycena s.s.) driven by repeated elements and novel gene families across ecological guilds.</title>
        <authorList>
            <consortium name="Lawrence Berkeley National Laboratory"/>
            <person name="Harder C.B."/>
            <person name="Miyauchi S."/>
            <person name="Viragh M."/>
            <person name="Kuo A."/>
            <person name="Thoen E."/>
            <person name="Andreopoulos B."/>
            <person name="Lu D."/>
            <person name="Skrede I."/>
            <person name="Drula E."/>
            <person name="Henrissat B."/>
            <person name="Morin E."/>
            <person name="Kohler A."/>
            <person name="Barry K."/>
            <person name="LaButti K."/>
            <person name="Morin E."/>
            <person name="Salamov A."/>
            <person name="Lipzen A."/>
            <person name="Mereny Z."/>
            <person name="Hegedus B."/>
            <person name="Baldrian P."/>
            <person name="Stursova M."/>
            <person name="Weitz H."/>
            <person name="Taylor A."/>
            <person name="Grigoriev I.V."/>
            <person name="Nagy L.G."/>
            <person name="Martin F."/>
            <person name="Kauserud H."/>
        </authorList>
    </citation>
    <scope>NUCLEOTIDE SEQUENCE</scope>
    <source>
        <strain evidence="1">CBHHK188m</strain>
    </source>
</reference>
<dbReference type="Proteomes" id="UP001215280">
    <property type="component" value="Unassembled WGS sequence"/>
</dbReference>
<sequence>MIRVLPQELLDAIIDEIDVPVQRTRLNLFCCTLSAENISDAIPLPIGSTLESKLCFQSLREAHIILAESPHLAAYVRDLTIELPDAAPKFAALEGSVTSSDWCMASWIGLYPPGAASALLDCPGRPSLRRFHLLNVLVAPSAMDSNSVTAIQLHEATSAPRLRRLVLSAASLPLVEHIALSFFALQFLPEVVEWAAESLAIFGPSFLTERRELRHLRRVHCRLVHCVEIPSDALFGSFVEAFEAGMPGLDDKGILACTPRGASSAAI</sequence>
<name>A0AAD7NTP2_9AGAR</name>
<dbReference type="EMBL" id="JARJLG010000015">
    <property type="protein sequence ID" value="KAJ7774473.1"/>
    <property type="molecule type" value="Genomic_DNA"/>
</dbReference>
<keyword evidence="2" id="KW-1185">Reference proteome</keyword>